<comment type="similarity">
    <text evidence="1">Belongs to the isochorismatase family.</text>
</comment>
<dbReference type="SUPFAM" id="SSF52499">
    <property type="entry name" value="Isochorismatase-like hydrolases"/>
    <property type="match status" value="1"/>
</dbReference>
<feature type="domain" description="Isochorismatase-like" evidence="3">
    <location>
        <begin position="19"/>
        <end position="190"/>
    </location>
</feature>
<evidence type="ECO:0000313" key="4">
    <source>
        <dbReference type="EMBL" id="MBP1905558.1"/>
    </source>
</evidence>
<evidence type="ECO:0000259" key="3">
    <source>
        <dbReference type="Pfam" id="PF00857"/>
    </source>
</evidence>
<evidence type="ECO:0000256" key="1">
    <source>
        <dbReference type="ARBA" id="ARBA00006336"/>
    </source>
</evidence>
<organism evidence="4 5">
    <name type="scientific">Paenibacillus turicensis</name>
    <dbReference type="NCBI Taxonomy" id="160487"/>
    <lineage>
        <taxon>Bacteria</taxon>
        <taxon>Bacillati</taxon>
        <taxon>Bacillota</taxon>
        <taxon>Bacilli</taxon>
        <taxon>Bacillales</taxon>
        <taxon>Paenibacillaceae</taxon>
        <taxon>Paenibacillus</taxon>
    </lineage>
</organism>
<dbReference type="PANTHER" id="PTHR43540:SF10">
    <property type="entry name" value="ISOCHORISMATASE"/>
    <property type="match status" value="1"/>
</dbReference>
<comment type="caution">
    <text evidence="4">The sequence shown here is derived from an EMBL/GenBank/DDBJ whole genome shotgun (WGS) entry which is preliminary data.</text>
</comment>
<accession>A0ABS4FSJ1</accession>
<dbReference type="Gene3D" id="3.40.50.850">
    <property type="entry name" value="Isochorismatase-like"/>
    <property type="match status" value="1"/>
</dbReference>
<keyword evidence="5" id="KW-1185">Reference proteome</keyword>
<proteinExistence type="inferred from homology"/>
<dbReference type="RefSeq" id="WP_210089188.1">
    <property type="nucleotide sequence ID" value="NZ_JAGGKG010000009.1"/>
</dbReference>
<dbReference type="Proteomes" id="UP001519272">
    <property type="component" value="Unassembled WGS sequence"/>
</dbReference>
<protein>
    <submittedName>
        <fullName evidence="4">Nicotinamidase-related amidase</fullName>
    </submittedName>
</protein>
<reference evidence="4 5" key="1">
    <citation type="submission" date="2021-03" db="EMBL/GenBank/DDBJ databases">
        <title>Genomic Encyclopedia of Type Strains, Phase IV (KMG-IV): sequencing the most valuable type-strain genomes for metagenomic binning, comparative biology and taxonomic classification.</title>
        <authorList>
            <person name="Goeker M."/>
        </authorList>
    </citation>
    <scope>NUCLEOTIDE SEQUENCE [LARGE SCALE GENOMIC DNA]</scope>
    <source>
        <strain evidence="4 5">DSM 14349</strain>
    </source>
</reference>
<dbReference type="Pfam" id="PF00857">
    <property type="entry name" value="Isochorismatase"/>
    <property type="match status" value="1"/>
</dbReference>
<dbReference type="InterPro" id="IPR036380">
    <property type="entry name" value="Isochorismatase-like_sf"/>
</dbReference>
<evidence type="ECO:0000313" key="5">
    <source>
        <dbReference type="Proteomes" id="UP001519272"/>
    </source>
</evidence>
<dbReference type="InterPro" id="IPR050272">
    <property type="entry name" value="Isochorismatase-like_hydrls"/>
</dbReference>
<dbReference type="InterPro" id="IPR000868">
    <property type="entry name" value="Isochorismatase-like_dom"/>
</dbReference>
<sequence>MNNNANNNLNSSNLAKRQALINIDYTNDFVATEGALTCGQPGQDIEQAIVDITKQFIAQGDYVVFAIDLHKEGDVLHPETKLFPPHNIAGTSGRHLYGELQAVYDANRNNEQVYWMDKTRYSAFAGTDLELRLRERKIEVLHLVGVCSDICVLHTAVDAYNKGFEIVIHEKAIASFDAEGHLWSLRHFKGSLGAEIR</sequence>
<evidence type="ECO:0000256" key="2">
    <source>
        <dbReference type="ARBA" id="ARBA00022801"/>
    </source>
</evidence>
<name>A0ABS4FSJ1_9BACL</name>
<gene>
    <name evidence="4" type="ORF">J2Z32_002188</name>
</gene>
<keyword evidence="2" id="KW-0378">Hydrolase</keyword>
<dbReference type="PANTHER" id="PTHR43540">
    <property type="entry name" value="PEROXYUREIDOACRYLATE/UREIDOACRYLATE AMIDOHYDROLASE-RELATED"/>
    <property type="match status" value="1"/>
</dbReference>
<dbReference type="CDD" id="cd00431">
    <property type="entry name" value="cysteine_hydrolases"/>
    <property type="match status" value="1"/>
</dbReference>
<dbReference type="EMBL" id="JAGGKG010000009">
    <property type="protein sequence ID" value="MBP1905558.1"/>
    <property type="molecule type" value="Genomic_DNA"/>
</dbReference>